<keyword evidence="1" id="KW-1133">Transmembrane helix</keyword>
<organism evidence="2 3">
    <name type="scientific">Selenomonas ruminis</name>
    <dbReference type="NCBI Taxonomy" id="2593411"/>
    <lineage>
        <taxon>Bacteria</taxon>
        <taxon>Bacillati</taxon>
        <taxon>Bacillota</taxon>
        <taxon>Negativicutes</taxon>
        <taxon>Selenomonadales</taxon>
        <taxon>Selenomonadaceae</taxon>
        <taxon>Selenomonas</taxon>
    </lineage>
</organism>
<name>A0A5D6W0C4_9FIRM</name>
<protein>
    <submittedName>
        <fullName evidence="2">Uncharacterized protein</fullName>
    </submittedName>
</protein>
<keyword evidence="3" id="KW-1185">Reference proteome</keyword>
<feature type="transmembrane region" description="Helical" evidence="1">
    <location>
        <begin position="12"/>
        <end position="32"/>
    </location>
</feature>
<dbReference type="Proteomes" id="UP000323646">
    <property type="component" value="Unassembled WGS sequence"/>
</dbReference>
<comment type="caution">
    <text evidence="2">The sequence shown here is derived from an EMBL/GenBank/DDBJ whole genome shotgun (WGS) entry which is preliminary data.</text>
</comment>
<dbReference type="AlphaFoldDB" id="A0A5D6W0C4"/>
<accession>A0A5D6W0C4</accession>
<dbReference type="EMBL" id="VTOY01000016">
    <property type="protein sequence ID" value="TYZ20198.1"/>
    <property type="molecule type" value="Genomic_DNA"/>
</dbReference>
<keyword evidence="1" id="KW-0812">Transmembrane</keyword>
<evidence type="ECO:0000313" key="2">
    <source>
        <dbReference type="EMBL" id="TYZ20198.1"/>
    </source>
</evidence>
<evidence type="ECO:0000256" key="1">
    <source>
        <dbReference type="SAM" id="Phobius"/>
    </source>
</evidence>
<evidence type="ECO:0000313" key="3">
    <source>
        <dbReference type="Proteomes" id="UP000323646"/>
    </source>
</evidence>
<proteinExistence type="predicted"/>
<dbReference type="OrthoDB" id="9905792at2"/>
<sequence length="157" mass="17325">MSVAAFLEKMRGLTAVIGILGAILMAMTGYTVHVFHDQQEIQGRIAVMTQTVSDWQKKADRLNGEKFRPVTEEQAKVVKSRIILAAQGNQLNLLGSADHAEENGRLCELDISGEWGNMVNFLKNFGSSDALVSIKGLAMNMEQGKIQAHVVYEIYTK</sequence>
<dbReference type="RefSeq" id="WP_149172242.1">
    <property type="nucleotide sequence ID" value="NZ_VTOY01000016.1"/>
</dbReference>
<reference evidence="2 3" key="1">
    <citation type="submission" date="2019-08" db="EMBL/GenBank/DDBJ databases">
        <title>Selenomonas sp. mPRGC5 and Selenomonas sp. mPRGC8 isolated from ruminal fluid of dairy goat (Capra hircus).</title>
        <authorList>
            <person name="Poothong S."/>
            <person name="Nuengjamnong C."/>
            <person name="Tanasupawat S."/>
        </authorList>
    </citation>
    <scope>NUCLEOTIDE SEQUENCE [LARGE SCALE GENOMIC DNA]</scope>
    <source>
        <strain evidence="3">mPRGC5</strain>
    </source>
</reference>
<keyword evidence="1" id="KW-0472">Membrane</keyword>
<gene>
    <name evidence="2" type="ORF">FZ040_12175</name>
</gene>